<feature type="domain" description="HTH CENPB-type" evidence="3">
    <location>
        <begin position="73"/>
        <end position="151"/>
    </location>
</feature>
<dbReference type="PROSITE" id="PS51253">
    <property type="entry name" value="HTH_CENPB"/>
    <property type="match status" value="1"/>
</dbReference>
<dbReference type="OrthoDB" id="6606575at2759"/>
<protein>
    <recommendedName>
        <fullName evidence="3">HTH CENPB-type domain-containing protein</fullName>
    </recommendedName>
</protein>
<dbReference type="EMBL" id="QKKF02016004">
    <property type="protein sequence ID" value="RZF41939.1"/>
    <property type="molecule type" value="Genomic_DNA"/>
</dbReference>
<evidence type="ECO:0000256" key="1">
    <source>
        <dbReference type="ARBA" id="ARBA00023125"/>
    </source>
</evidence>
<dbReference type="Gene3D" id="3.30.420.10">
    <property type="entry name" value="Ribonuclease H-like superfamily/Ribonuclease H"/>
    <property type="match status" value="1"/>
</dbReference>
<dbReference type="Proteomes" id="UP000291343">
    <property type="component" value="Unassembled WGS sequence"/>
</dbReference>
<dbReference type="GO" id="GO:0003677">
    <property type="term" value="F:DNA binding"/>
    <property type="evidence" value="ECO:0007669"/>
    <property type="project" value="UniProtKB-KW"/>
</dbReference>
<feature type="region of interest" description="Disordered" evidence="2">
    <location>
        <begin position="421"/>
        <end position="494"/>
    </location>
</feature>
<dbReference type="InParanoid" id="A0A482X8F6"/>
<dbReference type="PANTHER" id="PTHR19303">
    <property type="entry name" value="TRANSPOSON"/>
    <property type="match status" value="1"/>
</dbReference>
<dbReference type="AlphaFoldDB" id="A0A482X8F6"/>
<feature type="region of interest" description="Disordered" evidence="2">
    <location>
        <begin position="1"/>
        <end position="21"/>
    </location>
</feature>
<dbReference type="SMR" id="A0A482X8F6"/>
<evidence type="ECO:0000313" key="5">
    <source>
        <dbReference type="Proteomes" id="UP000291343"/>
    </source>
</evidence>
<keyword evidence="1" id="KW-0238">DNA-binding</keyword>
<dbReference type="InterPro" id="IPR050863">
    <property type="entry name" value="CenT-Element_Derived"/>
</dbReference>
<organism evidence="4 5">
    <name type="scientific">Laodelphax striatellus</name>
    <name type="common">Small brown planthopper</name>
    <name type="synonym">Delphax striatella</name>
    <dbReference type="NCBI Taxonomy" id="195883"/>
    <lineage>
        <taxon>Eukaryota</taxon>
        <taxon>Metazoa</taxon>
        <taxon>Ecdysozoa</taxon>
        <taxon>Arthropoda</taxon>
        <taxon>Hexapoda</taxon>
        <taxon>Insecta</taxon>
        <taxon>Pterygota</taxon>
        <taxon>Neoptera</taxon>
        <taxon>Paraneoptera</taxon>
        <taxon>Hemiptera</taxon>
        <taxon>Auchenorrhyncha</taxon>
        <taxon>Fulgoroidea</taxon>
        <taxon>Delphacidae</taxon>
        <taxon>Criomorphinae</taxon>
        <taxon>Laodelphax</taxon>
    </lineage>
</organism>
<proteinExistence type="predicted"/>
<feature type="compositionally biased region" description="Low complexity" evidence="2">
    <location>
        <begin position="540"/>
        <end position="569"/>
    </location>
</feature>
<dbReference type="InterPro" id="IPR036397">
    <property type="entry name" value="RNaseH_sf"/>
</dbReference>
<feature type="compositionally biased region" description="Polar residues" evidence="2">
    <location>
        <begin position="421"/>
        <end position="462"/>
    </location>
</feature>
<evidence type="ECO:0000313" key="4">
    <source>
        <dbReference type="EMBL" id="RZF41939.1"/>
    </source>
</evidence>
<gene>
    <name evidence="4" type="ORF">LSTR_LSTR011388</name>
</gene>
<evidence type="ECO:0000256" key="2">
    <source>
        <dbReference type="SAM" id="MobiDB-lite"/>
    </source>
</evidence>
<keyword evidence="5" id="KW-1185">Reference proteome</keyword>
<comment type="caution">
    <text evidence="4">The sequence shown here is derived from an EMBL/GenBank/DDBJ whole genome shotgun (WGS) entry which is preliminary data.</text>
</comment>
<dbReference type="PANTHER" id="PTHR19303:SF71">
    <property type="entry name" value="ZINC FINGER PHD-TYPE DOMAIN-CONTAINING PROTEIN"/>
    <property type="match status" value="1"/>
</dbReference>
<name>A0A482X8F6_LAOST</name>
<dbReference type="GO" id="GO:0005634">
    <property type="term" value="C:nucleus"/>
    <property type="evidence" value="ECO:0007669"/>
    <property type="project" value="TreeGrafter"/>
</dbReference>
<dbReference type="Pfam" id="PF03184">
    <property type="entry name" value="DDE_1"/>
    <property type="match status" value="1"/>
</dbReference>
<sequence length="667" mass="75341">MPFEWKSKTGRKRKGNDPKKLEEAVRAVVEKNKGLRETAREFEIDKQTLSRYVQKFMNRPVQNEATSMDLFTPNYTTRQFFTVEMENMLEQYLKKSSCLNYGLTPKLTQKLAFLFSQANNVQVPPSWTENESASRDWMKGFMKRHPSLSLRQPEATSLGRSTSFNRHNVGLFFDNLEAVMKKFNFGPQNIYNCDETGVQTTHRPGKIIAIKGTKQVGKMTSAERGPTVTICGTINALGNSIPPYIIYPRVRHQEYMERGSVAGTKIGRSQNGWMTSTNFEEYLDHFIKYSKPTNDNPVLLVFDNHESHISPAIITKAKETGIVLLTLPPHCSHRLQPLDRTVYGPFKAAYNRVADEWMLKNPGKPITLQTIGELIGQAIPLAFTPRNIISGFKSTGIFPFSRDIFNDLDFMPSDVTDRPCPTTTSVTAPTSLLCTTPTQPTISEMNRPTSTATPSQGPTSSEMDIVSPEDIMPFPKAEERKVGPFVKRKKGKSRILTSTPVKEGIEREFEDRCKRKLNLGAPNMKKKRESKGIWKPPPASSTSAPNSDDLCQESGSSDISFSSNSSSSDGSEEENLVIKETDFVVVKFPGKKNIIHYIGSVEKVIDPLFEYEVKFLRRQGIAFVYPAVEDKSIVSFGDVCRTVPLLRSRRGKYYFKKKHTNKYPNLR</sequence>
<dbReference type="InterPro" id="IPR004875">
    <property type="entry name" value="DDE_SF_endonuclease_dom"/>
</dbReference>
<reference evidence="4 5" key="1">
    <citation type="journal article" date="2017" name="Gigascience">
        <title>Genome sequence of the small brown planthopper, Laodelphax striatellus.</title>
        <authorList>
            <person name="Zhu J."/>
            <person name="Jiang F."/>
            <person name="Wang X."/>
            <person name="Yang P."/>
            <person name="Bao Y."/>
            <person name="Zhao W."/>
            <person name="Wang W."/>
            <person name="Lu H."/>
            <person name="Wang Q."/>
            <person name="Cui N."/>
            <person name="Li J."/>
            <person name="Chen X."/>
            <person name="Luo L."/>
            <person name="Yu J."/>
            <person name="Kang L."/>
            <person name="Cui F."/>
        </authorList>
    </citation>
    <scope>NUCLEOTIDE SEQUENCE [LARGE SCALE GENOMIC DNA]</scope>
    <source>
        <strain evidence="4">Lst14</strain>
    </source>
</reference>
<feature type="region of interest" description="Disordered" evidence="2">
    <location>
        <begin position="520"/>
        <end position="573"/>
    </location>
</feature>
<accession>A0A482X8F6</accession>
<dbReference type="InterPro" id="IPR006600">
    <property type="entry name" value="HTH_CenpB_DNA-bd_dom"/>
</dbReference>
<evidence type="ECO:0000259" key="3">
    <source>
        <dbReference type="PROSITE" id="PS51253"/>
    </source>
</evidence>